<evidence type="ECO:0000313" key="2">
    <source>
        <dbReference type="EMBL" id="OYQ13349.1"/>
    </source>
</evidence>
<feature type="region of interest" description="Disordered" evidence="1">
    <location>
        <begin position="51"/>
        <end position="74"/>
    </location>
</feature>
<accession>A0AAP7ZN19</accession>
<organism evidence="2 3">
    <name type="scientific">Ralstonia solanacearum K60</name>
    <dbReference type="NCBI Taxonomy" id="1091042"/>
    <lineage>
        <taxon>Bacteria</taxon>
        <taxon>Pseudomonadati</taxon>
        <taxon>Pseudomonadota</taxon>
        <taxon>Betaproteobacteria</taxon>
        <taxon>Burkholderiales</taxon>
        <taxon>Burkholderiaceae</taxon>
        <taxon>Ralstonia</taxon>
        <taxon>Ralstonia solanacearum species complex</taxon>
    </lineage>
</organism>
<dbReference type="Proteomes" id="UP000216164">
    <property type="component" value="Unassembled WGS sequence"/>
</dbReference>
<evidence type="ECO:0000256" key="1">
    <source>
        <dbReference type="SAM" id="MobiDB-lite"/>
    </source>
</evidence>
<evidence type="ECO:0000313" key="3">
    <source>
        <dbReference type="Proteomes" id="UP000216164"/>
    </source>
</evidence>
<dbReference type="AlphaFoldDB" id="A0AAP7ZN19"/>
<protein>
    <submittedName>
        <fullName evidence="2">Uncharacterized protein</fullName>
    </submittedName>
</protein>
<gene>
    <name evidence="2" type="ORF">B7R77_08865</name>
</gene>
<name>A0AAP7ZN19_RALSL</name>
<proteinExistence type="predicted"/>
<reference evidence="2 3" key="1">
    <citation type="submission" date="2017-04" db="EMBL/GenBank/DDBJ databases">
        <title>Genome Announcement: Closed genomes of Ralstonia solanacearum strains K60, UW551, and UW700.</title>
        <authorList>
            <person name="Hayes M."/>
            <person name="Macintyre A.M."/>
            <person name="Allen C."/>
        </authorList>
    </citation>
    <scope>NUCLEOTIDE SEQUENCE [LARGE SCALE GENOMIC DNA]</scope>
    <source>
        <strain evidence="2 3">UW25</strain>
    </source>
</reference>
<dbReference type="EMBL" id="NCTK01000001">
    <property type="protein sequence ID" value="OYQ13349.1"/>
    <property type="molecule type" value="Genomic_DNA"/>
</dbReference>
<sequence length="74" mass="7498">MTAIGFGQYCACFHNLENRMACVDALRDVLDLTHASPPMRGIVLMPPASAGYGAAKSAPADSGGLSPHPPGGSA</sequence>
<comment type="caution">
    <text evidence="2">The sequence shown here is derived from an EMBL/GenBank/DDBJ whole genome shotgun (WGS) entry which is preliminary data.</text>
</comment>